<dbReference type="AlphaFoldDB" id="A0A6J7CRB7"/>
<dbReference type="EMBL" id="CAFBLN010000004">
    <property type="protein sequence ID" value="CAB4860336.1"/>
    <property type="molecule type" value="Genomic_DNA"/>
</dbReference>
<sequence>MENTFSRRSFLTHSAAAAGGIAMAGTVVDSLVSAAGAVAAVGVDSIPTSGQKGGTLRVGIASEQLNRLNFNGAQGSMDASGFCVANAVYDPLFLSSADGKTWLPNLALSATPNTAKTEWTVVLRQGVTFHNGSAFNADNVKANYDAAHADLKVGLAIKPLIASCVKVSEYSVKYTTMMPWASFPFQLAEQQISFMAHATCLDEAGGKPMGTGPFKLVNLDDWDLSLAGGGQSTLAKNTNYWKKDANGGSLPYVDTIVFKVIVDPASRWQAMQSGTIDLMVNGDGSTVKAIKTYVSGSSSLAKTSGSNANYKWVSDENGVREPATNSIIFRTAQGGYYNNAQGKPIGAVKANGDWDPNARSVVGDVNIRKACAMAINRATYFTTVDKGIGQVADGIYRSKINGKAAKGLYKDPKYPKYDVNAAKKLVSDWKKANPGLPCAFVIDTVQGNASQLLAFGFIQGALANVGITVTSRPKTQPELIDLKVSKQFDASTWSQFGGLVPDLNYVWFNSSAFLGKRTPNYVNFAQQTDPLINSNMLAGMKEAPGSAKQLAAWQAVNTRMAINIPYLFLTTTVNIMVARANVRNFAYAAGATATGVNATARAYSPDGGSARWEHIYKV</sequence>
<dbReference type="GO" id="GO:0042597">
    <property type="term" value="C:periplasmic space"/>
    <property type="evidence" value="ECO:0007669"/>
    <property type="project" value="UniProtKB-ARBA"/>
</dbReference>
<dbReference type="GO" id="GO:0015833">
    <property type="term" value="P:peptide transport"/>
    <property type="evidence" value="ECO:0007669"/>
    <property type="project" value="TreeGrafter"/>
</dbReference>
<proteinExistence type="inferred from homology"/>
<gene>
    <name evidence="5" type="ORF">UFOPK3381_00215</name>
</gene>
<feature type="domain" description="Solute-binding protein family 5" evidence="4">
    <location>
        <begin position="104"/>
        <end position="509"/>
    </location>
</feature>
<evidence type="ECO:0000256" key="1">
    <source>
        <dbReference type="ARBA" id="ARBA00005695"/>
    </source>
</evidence>
<dbReference type="InterPro" id="IPR030678">
    <property type="entry name" value="Peptide/Ni-bd"/>
</dbReference>
<dbReference type="GO" id="GO:0043190">
    <property type="term" value="C:ATP-binding cassette (ABC) transporter complex"/>
    <property type="evidence" value="ECO:0007669"/>
    <property type="project" value="InterPro"/>
</dbReference>
<keyword evidence="3" id="KW-0732">Signal</keyword>
<dbReference type="CDD" id="cd00995">
    <property type="entry name" value="PBP2_NikA_DppA_OppA_like"/>
    <property type="match status" value="1"/>
</dbReference>
<evidence type="ECO:0000259" key="4">
    <source>
        <dbReference type="Pfam" id="PF00496"/>
    </source>
</evidence>
<dbReference type="PANTHER" id="PTHR30290:SF9">
    <property type="entry name" value="OLIGOPEPTIDE-BINDING PROTEIN APPA"/>
    <property type="match status" value="1"/>
</dbReference>
<accession>A0A6J7CRB7</accession>
<dbReference type="SUPFAM" id="SSF53850">
    <property type="entry name" value="Periplasmic binding protein-like II"/>
    <property type="match status" value="1"/>
</dbReference>
<dbReference type="PIRSF" id="PIRSF002741">
    <property type="entry name" value="MppA"/>
    <property type="match status" value="1"/>
</dbReference>
<dbReference type="Pfam" id="PF00496">
    <property type="entry name" value="SBP_bac_5"/>
    <property type="match status" value="1"/>
</dbReference>
<evidence type="ECO:0000256" key="3">
    <source>
        <dbReference type="ARBA" id="ARBA00022729"/>
    </source>
</evidence>
<reference evidence="5" key="1">
    <citation type="submission" date="2020-05" db="EMBL/GenBank/DDBJ databases">
        <authorList>
            <person name="Chiriac C."/>
            <person name="Salcher M."/>
            <person name="Ghai R."/>
            <person name="Kavagutti S V."/>
        </authorList>
    </citation>
    <scope>NUCLEOTIDE SEQUENCE</scope>
</reference>
<dbReference type="GO" id="GO:1904680">
    <property type="term" value="F:peptide transmembrane transporter activity"/>
    <property type="evidence" value="ECO:0007669"/>
    <property type="project" value="TreeGrafter"/>
</dbReference>
<dbReference type="InterPro" id="IPR000914">
    <property type="entry name" value="SBP_5_dom"/>
</dbReference>
<dbReference type="InterPro" id="IPR006311">
    <property type="entry name" value="TAT_signal"/>
</dbReference>
<protein>
    <submittedName>
        <fullName evidence="5">Unannotated protein</fullName>
    </submittedName>
</protein>
<dbReference type="InterPro" id="IPR039424">
    <property type="entry name" value="SBP_5"/>
</dbReference>
<dbReference type="Gene3D" id="3.10.105.10">
    <property type="entry name" value="Dipeptide-binding Protein, Domain 3"/>
    <property type="match status" value="1"/>
</dbReference>
<comment type="similarity">
    <text evidence="1">Belongs to the bacterial solute-binding protein 5 family.</text>
</comment>
<evidence type="ECO:0000256" key="2">
    <source>
        <dbReference type="ARBA" id="ARBA00022448"/>
    </source>
</evidence>
<dbReference type="Gene3D" id="3.40.190.10">
    <property type="entry name" value="Periplasmic binding protein-like II"/>
    <property type="match status" value="1"/>
</dbReference>
<dbReference type="PANTHER" id="PTHR30290">
    <property type="entry name" value="PERIPLASMIC BINDING COMPONENT OF ABC TRANSPORTER"/>
    <property type="match status" value="1"/>
</dbReference>
<organism evidence="5">
    <name type="scientific">freshwater metagenome</name>
    <dbReference type="NCBI Taxonomy" id="449393"/>
    <lineage>
        <taxon>unclassified sequences</taxon>
        <taxon>metagenomes</taxon>
        <taxon>ecological metagenomes</taxon>
    </lineage>
</organism>
<evidence type="ECO:0000313" key="5">
    <source>
        <dbReference type="EMBL" id="CAB4860336.1"/>
    </source>
</evidence>
<dbReference type="PROSITE" id="PS51318">
    <property type="entry name" value="TAT"/>
    <property type="match status" value="1"/>
</dbReference>
<keyword evidence="2" id="KW-0813">Transport</keyword>
<name>A0A6J7CRB7_9ZZZZ</name>